<organism evidence="1 2">
    <name type="scientific">Agrobacterium vitis</name>
    <name type="common">Rhizobium vitis</name>
    <dbReference type="NCBI Taxonomy" id="373"/>
    <lineage>
        <taxon>Bacteria</taxon>
        <taxon>Pseudomonadati</taxon>
        <taxon>Pseudomonadota</taxon>
        <taxon>Alphaproteobacteria</taxon>
        <taxon>Hyphomicrobiales</taxon>
        <taxon>Rhizobiaceae</taxon>
        <taxon>Rhizobium/Agrobacterium group</taxon>
        <taxon>Agrobacterium</taxon>
    </lineage>
</organism>
<gene>
    <name evidence="1" type="ORF">DXT89_26740</name>
</gene>
<evidence type="ECO:0000313" key="1">
    <source>
        <dbReference type="EMBL" id="KAA3518870.1"/>
    </source>
</evidence>
<dbReference type="AlphaFoldDB" id="A0A7J4WX25"/>
<reference evidence="1 2" key="1">
    <citation type="submission" date="2018-08" db="EMBL/GenBank/DDBJ databases">
        <title>Genome sequencing of Agrobacterium vitis strain ICMP 10754.</title>
        <authorList>
            <person name="Visnovsky S.B."/>
            <person name="Pitman A.R."/>
        </authorList>
    </citation>
    <scope>NUCLEOTIDE SEQUENCE [LARGE SCALE GENOMIC DNA]</scope>
    <source>
        <strain evidence="1 2">ICMP 10754</strain>
    </source>
</reference>
<dbReference type="Proteomes" id="UP000436911">
    <property type="component" value="Unassembled WGS sequence"/>
</dbReference>
<accession>A0A7J4WX25</accession>
<dbReference type="EMBL" id="QUSG01000044">
    <property type="protein sequence ID" value="KAA3518870.1"/>
    <property type="molecule type" value="Genomic_DNA"/>
</dbReference>
<evidence type="ECO:0000313" key="2">
    <source>
        <dbReference type="Proteomes" id="UP000436911"/>
    </source>
</evidence>
<protein>
    <submittedName>
        <fullName evidence="1">Uncharacterized protein</fullName>
    </submittedName>
</protein>
<dbReference type="RefSeq" id="WP_149916899.1">
    <property type="nucleotide sequence ID" value="NZ_QUSG01000044.1"/>
</dbReference>
<proteinExistence type="predicted"/>
<comment type="caution">
    <text evidence="1">The sequence shown here is derived from an EMBL/GenBank/DDBJ whole genome shotgun (WGS) entry which is preliminary data.</text>
</comment>
<name>A0A7J4WX25_AGRVI</name>
<sequence length="67" mass="7488">MTTTPTYQYTKNTQAFMKANDESPVIIGAAKRGGGGLYTLQNKQTFSLTLTEARSLPEEYPKWKSRA</sequence>